<keyword evidence="2" id="KW-1133">Transmembrane helix</keyword>
<evidence type="ECO:0000313" key="4">
    <source>
        <dbReference type="EMBL" id="ANK14153.1"/>
    </source>
</evidence>
<dbReference type="EMBL" id="CP016033">
    <property type="protein sequence ID" value="ANK14153.1"/>
    <property type="molecule type" value="Genomic_DNA"/>
</dbReference>
<dbReference type="Proteomes" id="UP000078263">
    <property type="component" value="Chromosome"/>
</dbReference>
<evidence type="ECO:0000313" key="5">
    <source>
        <dbReference type="Proteomes" id="UP000078263"/>
    </source>
</evidence>
<protein>
    <recommendedName>
        <fullName evidence="3">TonB C-terminal domain-containing protein</fullName>
    </recommendedName>
</protein>
<keyword evidence="5" id="KW-1185">Reference proteome</keyword>
<reference evidence="4 5" key="1">
    <citation type="submission" date="2016-05" db="EMBL/GenBank/DDBJ databases">
        <title>Compelete Genome Sequence of Bacteriochlorophyll-Synthesizing Bacterium Porphyrobacter neustonensis DSM 9434.</title>
        <authorList>
            <person name="Shi X.-L."/>
            <person name="Wu Y.-H."/>
            <person name="Cheng H."/>
            <person name="Xu L."/>
            <person name="Zhang X.-Q."/>
            <person name="Wang C.-S."/>
            <person name="Xu X.-W."/>
        </authorList>
    </citation>
    <scope>NUCLEOTIDE SEQUENCE [LARGE SCALE GENOMIC DNA]</scope>
    <source>
        <strain evidence="4 5">DSM 9434</strain>
    </source>
</reference>
<dbReference type="RefSeq" id="WP_068353856.1">
    <property type="nucleotide sequence ID" value="NZ_CP016033.1"/>
</dbReference>
<organism evidence="4 5">
    <name type="scientific">Erythrobacter neustonensis</name>
    <dbReference type="NCBI Taxonomy" id="1112"/>
    <lineage>
        <taxon>Bacteria</taxon>
        <taxon>Pseudomonadati</taxon>
        <taxon>Pseudomonadota</taxon>
        <taxon>Alphaproteobacteria</taxon>
        <taxon>Sphingomonadales</taxon>
        <taxon>Erythrobacteraceae</taxon>
        <taxon>Erythrobacter/Porphyrobacter group</taxon>
        <taxon>Erythrobacter</taxon>
    </lineage>
</organism>
<dbReference type="AlphaFoldDB" id="A0A192D6N1"/>
<feature type="region of interest" description="Disordered" evidence="1">
    <location>
        <begin position="65"/>
        <end position="159"/>
    </location>
</feature>
<keyword evidence="2" id="KW-0812">Transmembrane</keyword>
<dbReference type="GO" id="GO:0055085">
    <property type="term" value="P:transmembrane transport"/>
    <property type="evidence" value="ECO:0007669"/>
    <property type="project" value="InterPro"/>
</dbReference>
<dbReference type="Pfam" id="PF03544">
    <property type="entry name" value="TonB_C"/>
    <property type="match status" value="1"/>
</dbReference>
<dbReference type="SUPFAM" id="SSF74653">
    <property type="entry name" value="TolA/TonB C-terminal domain"/>
    <property type="match status" value="1"/>
</dbReference>
<dbReference type="OrthoDB" id="7390536at2"/>
<feature type="compositionally biased region" description="Gly residues" evidence="1">
    <location>
        <begin position="128"/>
        <end position="154"/>
    </location>
</feature>
<evidence type="ECO:0000256" key="2">
    <source>
        <dbReference type="SAM" id="Phobius"/>
    </source>
</evidence>
<name>A0A192D6N1_9SPHN</name>
<evidence type="ECO:0000259" key="3">
    <source>
        <dbReference type="Pfam" id="PF03544"/>
    </source>
</evidence>
<feature type="transmembrane region" description="Helical" evidence="2">
    <location>
        <begin position="27"/>
        <end position="47"/>
    </location>
</feature>
<keyword evidence="2" id="KW-0472">Membrane</keyword>
<feature type="compositionally biased region" description="Low complexity" evidence="1">
    <location>
        <begin position="115"/>
        <end position="127"/>
    </location>
</feature>
<dbReference type="InterPro" id="IPR037682">
    <property type="entry name" value="TonB_C"/>
</dbReference>
<dbReference type="KEGG" id="pns:A9D12_06495"/>
<dbReference type="Gene3D" id="3.30.1150.10">
    <property type="match status" value="1"/>
</dbReference>
<gene>
    <name evidence="4" type="ORF">A9D12_06495</name>
</gene>
<feature type="compositionally biased region" description="Pro residues" evidence="1">
    <location>
        <begin position="67"/>
        <end position="78"/>
    </location>
</feature>
<sequence length="250" mass="25768">MNSNADLRDITTPTAYGAGRRRLRWRLIAGLIGLHVLALYGLARAFAPDFTAAVEREVVSAFQIEAPAPPAPPPPQNQPEPDEGAQGAPGREAVAKPVTAPQPKVRVKQDTAMPRAASTGTATQAGGAAAGDGTGAAGTGDGTGSGNGGNGRGGIPVSKPVHISGRIDNARDFPVPAGGRAARAGTQVIVRVVVGTDGRARDCTVVRASPDPQADRITCQLVESRLGFRPASDANGNPVAAPFYWRQQWF</sequence>
<dbReference type="STRING" id="1112.A9D12_06495"/>
<proteinExistence type="predicted"/>
<accession>A0A192D6N1</accession>
<evidence type="ECO:0000256" key="1">
    <source>
        <dbReference type="SAM" id="MobiDB-lite"/>
    </source>
</evidence>
<feature type="domain" description="TonB C-terminal" evidence="3">
    <location>
        <begin position="180"/>
        <end position="242"/>
    </location>
</feature>